<proteinExistence type="predicted"/>
<dbReference type="OrthoDB" id="25149at2759"/>
<dbReference type="InterPro" id="IPR036371">
    <property type="entry name" value="TPK_B1-bd_sf"/>
</dbReference>
<keyword evidence="3" id="KW-0547">Nucleotide-binding</keyword>
<dbReference type="Gene3D" id="3.40.50.10240">
    <property type="entry name" value="Thiamin pyrophosphokinase, catalytic domain"/>
    <property type="match status" value="1"/>
</dbReference>
<dbReference type="GO" id="GO:0006772">
    <property type="term" value="P:thiamine metabolic process"/>
    <property type="evidence" value="ECO:0007669"/>
    <property type="project" value="InterPro"/>
</dbReference>
<evidence type="ECO:0000259" key="7">
    <source>
        <dbReference type="SMART" id="SM00983"/>
    </source>
</evidence>
<organism evidence="8 9">
    <name type="scientific">Chloropicon primus</name>
    <dbReference type="NCBI Taxonomy" id="1764295"/>
    <lineage>
        <taxon>Eukaryota</taxon>
        <taxon>Viridiplantae</taxon>
        <taxon>Chlorophyta</taxon>
        <taxon>Chloropicophyceae</taxon>
        <taxon>Chloropicales</taxon>
        <taxon>Chloropicaceae</taxon>
        <taxon>Chloropicon</taxon>
    </lineage>
</organism>
<dbReference type="NCBIfam" id="TIGR01378">
    <property type="entry name" value="thi_PPkinase"/>
    <property type="match status" value="1"/>
</dbReference>
<evidence type="ECO:0000256" key="4">
    <source>
        <dbReference type="ARBA" id="ARBA00022777"/>
    </source>
</evidence>
<dbReference type="PANTHER" id="PTHR13622:SF8">
    <property type="entry name" value="THIAMIN PYROPHOSPHOKINASE 1"/>
    <property type="match status" value="1"/>
</dbReference>
<dbReference type="SMART" id="SM00983">
    <property type="entry name" value="TPK_B1_binding"/>
    <property type="match status" value="1"/>
</dbReference>
<dbReference type="FunFam" id="2.60.120.320:FF:000001">
    <property type="entry name" value="Thiamine pyrophosphokinase"/>
    <property type="match status" value="1"/>
</dbReference>
<evidence type="ECO:0000256" key="5">
    <source>
        <dbReference type="ARBA" id="ARBA00022840"/>
    </source>
</evidence>
<dbReference type="EC" id="2.7.6.2" evidence="1"/>
<keyword evidence="5" id="KW-0067">ATP-binding</keyword>
<dbReference type="STRING" id="1764295.A0A5B8MR87"/>
<keyword evidence="4 8" id="KW-0418">Kinase</keyword>
<dbReference type="Gene3D" id="2.60.120.320">
    <property type="entry name" value="Thiamin pyrophosphokinase, thiamin-binding domain"/>
    <property type="match status" value="1"/>
</dbReference>
<evidence type="ECO:0000313" key="9">
    <source>
        <dbReference type="Proteomes" id="UP000316726"/>
    </source>
</evidence>
<dbReference type="SUPFAM" id="SSF63999">
    <property type="entry name" value="Thiamin pyrophosphokinase, catalytic domain"/>
    <property type="match status" value="1"/>
</dbReference>
<dbReference type="Proteomes" id="UP000316726">
    <property type="component" value="Chromosome 9"/>
</dbReference>
<comment type="function">
    <text evidence="6">Catalyzes the phosphorylation of thiamine to thiamine pyrophosphate (TPP). TPP is an active cofactor for enzymes involved in glycolysis and energy production. Plant leaves require high levels of TPP for photosynthesis and carbohydrate metabolism.</text>
</comment>
<dbReference type="InterPro" id="IPR006282">
    <property type="entry name" value="Thi_PPkinase"/>
</dbReference>
<dbReference type="GO" id="GO:0004788">
    <property type="term" value="F:thiamine diphosphokinase activity"/>
    <property type="evidence" value="ECO:0007669"/>
    <property type="project" value="UniProtKB-EC"/>
</dbReference>
<dbReference type="SUPFAM" id="SSF63862">
    <property type="entry name" value="Thiamin pyrophosphokinase, substrate-binding domain"/>
    <property type="match status" value="1"/>
</dbReference>
<protein>
    <recommendedName>
        <fullName evidence="1">thiamine diphosphokinase</fullName>
        <ecNumber evidence="1">2.7.6.2</ecNumber>
    </recommendedName>
</protein>
<accession>A0A5B8MR87</accession>
<evidence type="ECO:0000256" key="1">
    <source>
        <dbReference type="ARBA" id="ARBA00013245"/>
    </source>
</evidence>
<dbReference type="Pfam" id="PF04263">
    <property type="entry name" value="TPK_catalytic"/>
    <property type="match status" value="1"/>
</dbReference>
<name>A0A5B8MR87_9CHLO</name>
<gene>
    <name evidence="8" type="ORF">A3770_09p54090</name>
</gene>
<dbReference type="Pfam" id="PF04265">
    <property type="entry name" value="TPK_B1_binding"/>
    <property type="match status" value="1"/>
</dbReference>
<sequence>MAPSAPRAVGTEFLRRDWSGRGNTCVLLLNHDLPKCTERLWKQATTRVCADGGASRLRDLGIERCPPPHFIVGDLDSVTGDTLDFYRREGTQVVDLSPDQDTTDLDKCYRVLLERTELWRDSDNDGAAGAEDVLVILGGFGGKWDREMSNLHVMMKYSHLNSVLVGDCSLARVLGPGKSEVRVDPDVQGPGCSLIPLGRKCLVTTEGLKWNLNNTPLLFGELVSTSNVAEASTVVVETDEALIWSSDSNL</sequence>
<evidence type="ECO:0000313" key="8">
    <source>
        <dbReference type="EMBL" id="QDZ22891.1"/>
    </source>
</evidence>
<evidence type="ECO:0000256" key="3">
    <source>
        <dbReference type="ARBA" id="ARBA00022741"/>
    </source>
</evidence>
<evidence type="ECO:0000256" key="2">
    <source>
        <dbReference type="ARBA" id="ARBA00022679"/>
    </source>
</evidence>
<dbReference type="InterPro" id="IPR007373">
    <property type="entry name" value="Thiamin_PyroPKinase_B1-bd"/>
</dbReference>
<dbReference type="GO" id="GO:0030975">
    <property type="term" value="F:thiamine binding"/>
    <property type="evidence" value="ECO:0007669"/>
    <property type="project" value="InterPro"/>
</dbReference>
<reference evidence="8 9" key="1">
    <citation type="submission" date="2018-07" db="EMBL/GenBank/DDBJ databases">
        <title>The complete nuclear genome of the prasinophyte Chloropicon primus (CCMP1205).</title>
        <authorList>
            <person name="Pombert J.-F."/>
            <person name="Otis C."/>
            <person name="Turmel M."/>
            <person name="Lemieux C."/>
        </authorList>
    </citation>
    <scope>NUCLEOTIDE SEQUENCE [LARGE SCALE GENOMIC DNA]</scope>
    <source>
        <strain evidence="8 9">CCMP1205</strain>
    </source>
</reference>
<dbReference type="InterPro" id="IPR007371">
    <property type="entry name" value="TPK_catalytic"/>
</dbReference>
<keyword evidence="2" id="KW-0808">Transferase</keyword>
<dbReference type="InterPro" id="IPR036759">
    <property type="entry name" value="TPK_catalytic_sf"/>
</dbReference>
<keyword evidence="9" id="KW-1185">Reference proteome</keyword>
<dbReference type="PANTHER" id="PTHR13622">
    <property type="entry name" value="THIAMIN PYROPHOSPHOKINASE"/>
    <property type="match status" value="1"/>
</dbReference>
<dbReference type="GO" id="GO:0009229">
    <property type="term" value="P:thiamine diphosphate biosynthetic process"/>
    <property type="evidence" value="ECO:0007669"/>
    <property type="project" value="InterPro"/>
</dbReference>
<evidence type="ECO:0000256" key="6">
    <source>
        <dbReference type="ARBA" id="ARBA00025120"/>
    </source>
</evidence>
<dbReference type="EMBL" id="CP031042">
    <property type="protein sequence ID" value="QDZ22891.1"/>
    <property type="molecule type" value="Genomic_DNA"/>
</dbReference>
<dbReference type="GO" id="GO:0005524">
    <property type="term" value="F:ATP binding"/>
    <property type="evidence" value="ECO:0007669"/>
    <property type="project" value="UniProtKB-KW"/>
</dbReference>
<dbReference type="GO" id="GO:0016301">
    <property type="term" value="F:kinase activity"/>
    <property type="evidence" value="ECO:0007669"/>
    <property type="project" value="UniProtKB-KW"/>
</dbReference>
<dbReference type="AlphaFoldDB" id="A0A5B8MR87"/>
<feature type="domain" description="Thiamin pyrophosphokinase thiamin-binding" evidence="7">
    <location>
        <begin position="177"/>
        <end position="242"/>
    </location>
</feature>
<dbReference type="CDD" id="cd07995">
    <property type="entry name" value="TPK"/>
    <property type="match status" value="1"/>
</dbReference>